<evidence type="ECO:0000256" key="1">
    <source>
        <dbReference type="ARBA" id="ARBA00009437"/>
    </source>
</evidence>
<keyword evidence="4" id="KW-0804">Transcription</keyword>
<keyword evidence="3" id="KW-0238">DNA-binding</keyword>
<dbReference type="GO" id="GO:0003700">
    <property type="term" value="F:DNA-binding transcription factor activity"/>
    <property type="evidence" value="ECO:0007669"/>
    <property type="project" value="InterPro"/>
</dbReference>
<feature type="domain" description="HTH lysR-type" evidence="5">
    <location>
        <begin position="1"/>
        <end position="59"/>
    </location>
</feature>
<dbReference type="Gene3D" id="1.10.10.10">
    <property type="entry name" value="Winged helix-like DNA-binding domain superfamily/Winged helix DNA-binding domain"/>
    <property type="match status" value="1"/>
</dbReference>
<dbReference type="Pfam" id="PF00126">
    <property type="entry name" value="HTH_1"/>
    <property type="match status" value="1"/>
</dbReference>
<dbReference type="InterPro" id="IPR058163">
    <property type="entry name" value="LysR-type_TF_proteobact-type"/>
</dbReference>
<dbReference type="RefSeq" id="WP_006973591.1">
    <property type="nucleotide sequence ID" value="NZ_ABCS01000049.1"/>
</dbReference>
<dbReference type="InterPro" id="IPR036388">
    <property type="entry name" value="WH-like_DNA-bd_sf"/>
</dbReference>
<name>A6GA49_9BACT</name>
<dbReference type="FunFam" id="1.10.10.10:FF:000001">
    <property type="entry name" value="LysR family transcriptional regulator"/>
    <property type="match status" value="1"/>
</dbReference>
<dbReference type="PANTHER" id="PTHR30537">
    <property type="entry name" value="HTH-TYPE TRANSCRIPTIONAL REGULATOR"/>
    <property type="match status" value="1"/>
</dbReference>
<dbReference type="Proteomes" id="UP000005801">
    <property type="component" value="Unassembled WGS sequence"/>
</dbReference>
<reference evidence="6 7" key="1">
    <citation type="submission" date="2007-06" db="EMBL/GenBank/DDBJ databases">
        <authorList>
            <person name="Shimkets L."/>
            <person name="Ferriera S."/>
            <person name="Johnson J."/>
            <person name="Kravitz S."/>
            <person name="Beeson K."/>
            <person name="Sutton G."/>
            <person name="Rogers Y.-H."/>
            <person name="Friedman R."/>
            <person name="Frazier M."/>
            <person name="Venter J.C."/>
        </authorList>
    </citation>
    <scope>NUCLEOTIDE SEQUENCE [LARGE SCALE GENOMIC DNA]</scope>
    <source>
        <strain evidence="6 7">SIR-1</strain>
    </source>
</reference>
<dbReference type="EMBL" id="ABCS01000049">
    <property type="protein sequence ID" value="EDM77262.1"/>
    <property type="molecule type" value="Genomic_DNA"/>
</dbReference>
<dbReference type="PRINTS" id="PR00039">
    <property type="entry name" value="HTHLYSR"/>
</dbReference>
<gene>
    <name evidence="6" type="ORF">PPSIR1_17420</name>
</gene>
<keyword evidence="2" id="KW-0805">Transcription regulation</keyword>
<protein>
    <submittedName>
        <fullName evidence="6">Regulatory protein, LysR:LysR, substrate-binding</fullName>
    </submittedName>
</protein>
<organism evidence="6 7">
    <name type="scientific">Plesiocystis pacifica SIR-1</name>
    <dbReference type="NCBI Taxonomy" id="391625"/>
    <lineage>
        <taxon>Bacteria</taxon>
        <taxon>Pseudomonadati</taxon>
        <taxon>Myxococcota</taxon>
        <taxon>Polyangia</taxon>
        <taxon>Nannocystales</taxon>
        <taxon>Nannocystaceae</taxon>
        <taxon>Plesiocystis</taxon>
    </lineage>
</organism>
<dbReference type="InterPro" id="IPR036390">
    <property type="entry name" value="WH_DNA-bd_sf"/>
</dbReference>
<dbReference type="Gene3D" id="3.40.190.290">
    <property type="match status" value="1"/>
</dbReference>
<dbReference type="eggNOG" id="COG0583">
    <property type="taxonomic scope" value="Bacteria"/>
</dbReference>
<dbReference type="GO" id="GO:0043565">
    <property type="term" value="F:sequence-specific DNA binding"/>
    <property type="evidence" value="ECO:0007669"/>
    <property type="project" value="TreeGrafter"/>
</dbReference>
<dbReference type="InterPro" id="IPR000847">
    <property type="entry name" value="LysR_HTH_N"/>
</dbReference>
<dbReference type="PROSITE" id="PS50931">
    <property type="entry name" value="HTH_LYSR"/>
    <property type="match status" value="1"/>
</dbReference>
<dbReference type="GO" id="GO:0006351">
    <property type="term" value="P:DNA-templated transcription"/>
    <property type="evidence" value="ECO:0007669"/>
    <property type="project" value="TreeGrafter"/>
</dbReference>
<evidence type="ECO:0000313" key="7">
    <source>
        <dbReference type="Proteomes" id="UP000005801"/>
    </source>
</evidence>
<dbReference type="PANTHER" id="PTHR30537:SF5">
    <property type="entry name" value="HTH-TYPE TRANSCRIPTIONAL ACTIVATOR TTDR-RELATED"/>
    <property type="match status" value="1"/>
</dbReference>
<evidence type="ECO:0000313" key="6">
    <source>
        <dbReference type="EMBL" id="EDM77262.1"/>
    </source>
</evidence>
<comment type="similarity">
    <text evidence="1">Belongs to the LysR transcriptional regulatory family.</text>
</comment>
<dbReference type="InterPro" id="IPR005119">
    <property type="entry name" value="LysR_subst-bd"/>
</dbReference>
<dbReference type="OrthoDB" id="5416547at2"/>
<evidence type="ECO:0000256" key="3">
    <source>
        <dbReference type="ARBA" id="ARBA00023125"/>
    </source>
</evidence>
<comment type="caution">
    <text evidence="6">The sequence shown here is derived from an EMBL/GenBank/DDBJ whole genome shotgun (WGS) entry which is preliminary data.</text>
</comment>
<accession>A6GA49</accession>
<dbReference type="SUPFAM" id="SSF46785">
    <property type="entry name" value="Winged helix' DNA-binding domain"/>
    <property type="match status" value="1"/>
</dbReference>
<dbReference type="AlphaFoldDB" id="A6GA49"/>
<dbReference type="SUPFAM" id="SSF53850">
    <property type="entry name" value="Periplasmic binding protein-like II"/>
    <property type="match status" value="1"/>
</dbReference>
<dbReference type="CDD" id="cd08471">
    <property type="entry name" value="PBP2_CrgA_like_2"/>
    <property type="match status" value="1"/>
</dbReference>
<dbReference type="Pfam" id="PF03466">
    <property type="entry name" value="LysR_substrate"/>
    <property type="match status" value="1"/>
</dbReference>
<proteinExistence type="inferred from homology"/>
<evidence type="ECO:0000256" key="2">
    <source>
        <dbReference type="ARBA" id="ARBA00023015"/>
    </source>
</evidence>
<evidence type="ECO:0000259" key="5">
    <source>
        <dbReference type="PROSITE" id="PS50931"/>
    </source>
</evidence>
<sequence length="303" mass="32814">MDQLHTMRVFVAVAECRGFAKAARQLGISRAAVTRAVSTLERSLGVELLSRTSRAVSPTEVGASYLVDCRRILADVDESHAAAAGAHARPTGTLRITSSVLFGQLYVLPILTDYLDAYPEVRAQALFVDRVTNMVAEGIDVAVRLGQLPDSSLMATRVGRVRRLICASPAYLERHGTPRRPEDLAEHRVVVGGGEGERVEWHLGTEEGAGEERIVRVRPRLACSTNHAAIAAATSGWGLTRVLSYQVGEALEQGRLVAVLEDCEPAPIPVHIVYPGGRHAPAKVRAFVELAAPRLREDPRLRG</sequence>
<keyword evidence="7" id="KW-1185">Reference proteome</keyword>
<evidence type="ECO:0000256" key="4">
    <source>
        <dbReference type="ARBA" id="ARBA00023163"/>
    </source>
</evidence>
<dbReference type="STRING" id="391625.PPSIR1_17420"/>